<comment type="caution">
    <text evidence="1">The sequence shown here is derived from an EMBL/GenBank/DDBJ whole genome shotgun (WGS) entry which is preliminary data.</text>
</comment>
<organism evidence="1 2">
    <name type="scientific">Paenibacillus alginolyticus</name>
    <dbReference type="NCBI Taxonomy" id="59839"/>
    <lineage>
        <taxon>Bacteria</taxon>
        <taxon>Bacillati</taxon>
        <taxon>Bacillota</taxon>
        <taxon>Bacilli</taxon>
        <taxon>Bacillales</taxon>
        <taxon>Paenibacillaceae</taxon>
        <taxon>Paenibacillus</taxon>
    </lineage>
</organism>
<protein>
    <submittedName>
        <fullName evidence="1">ABC transporter substrate-binding protein</fullName>
    </submittedName>
</protein>
<dbReference type="EMBL" id="JAMDMX010000017">
    <property type="protein sequence ID" value="MCY9692662.1"/>
    <property type="molecule type" value="Genomic_DNA"/>
</dbReference>
<dbReference type="Gene3D" id="3.40.190.10">
    <property type="entry name" value="Periplasmic binding protein-like II"/>
    <property type="match status" value="3"/>
</dbReference>
<sequence>MNKLSLSFACWDYDRVQALIDGSVRPNGIDLTFLKMPVEETFFRMMRHQEFDVSELSASSYLLAKDRGYPNFTAIPVFPSRFFRHSGIYVNAHSGIQKPADLRGKRVGVPEYQLTACVWIRGFLQNEYGVPASDIHWFSGGQETPGRIEKVKLDLPPDIRITPIAPHQTLNQMLEEGELDAFIAPRAPSCFLNGSPNVKRLFEDYASVEKDYFRKTGIFPIMHVVAIRDEVLEKHPWIAANLYQAFVEAKNKVYEGFNQTAALKATLPWLVPEIENTKKLMGDDFWPYGLEKNRTTLEALVQYSYEQGLIKNKLNVEDLFVKSSLEQYTI</sequence>
<gene>
    <name evidence="1" type="ORF">M5X19_07095</name>
</gene>
<dbReference type="Proteomes" id="UP001527099">
    <property type="component" value="Unassembled WGS sequence"/>
</dbReference>
<dbReference type="RefSeq" id="WP_029198329.1">
    <property type="nucleotide sequence ID" value="NZ_JAMDMW010000064.1"/>
</dbReference>
<dbReference type="SUPFAM" id="SSF53850">
    <property type="entry name" value="Periplasmic binding protein-like II"/>
    <property type="match status" value="1"/>
</dbReference>
<name>A0ABT4G8Z9_9BACL</name>
<evidence type="ECO:0000313" key="2">
    <source>
        <dbReference type="Proteomes" id="UP001527099"/>
    </source>
</evidence>
<proteinExistence type="predicted"/>
<evidence type="ECO:0000313" key="1">
    <source>
        <dbReference type="EMBL" id="MCY9692662.1"/>
    </source>
</evidence>
<accession>A0ABT4G8Z9</accession>
<dbReference type="Pfam" id="PF12974">
    <property type="entry name" value="Phosphonate-bd"/>
    <property type="match status" value="1"/>
</dbReference>
<reference evidence="1 2" key="1">
    <citation type="submission" date="2022-05" db="EMBL/GenBank/DDBJ databases">
        <title>Genome Sequencing of Bee-Associated Microbes.</title>
        <authorList>
            <person name="Dunlap C."/>
        </authorList>
    </citation>
    <scope>NUCLEOTIDE SEQUENCE [LARGE SCALE GENOMIC DNA]</scope>
    <source>
        <strain evidence="1 2">NRRL B-14421</strain>
    </source>
</reference>
<keyword evidence="2" id="KW-1185">Reference proteome</keyword>
<dbReference type="PANTHER" id="PTHR30024">
    <property type="entry name" value="ALIPHATIC SULFONATES-BINDING PROTEIN-RELATED"/>
    <property type="match status" value="1"/>
</dbReference>